<dbReference type="Gene3D" id="3.30.200.20">
    <property type="entry name" value="Phosphorylase Kinase, domain 1"/>
    <property type="match status" value="1"/>
</dbReference>
<reference evidence="3" key="3">
    <citation type="submission" date="2018-07" db="EMBL/GenBank/DDBJ databases">
        <authorList>
            <person name="Mckenzie S.K."/>
            <person name="Kronauer D.J.C."/>
        </authorList>
    </citation>
    <scope>NUCLEOTIDE SEQUENCE</scope>
    <source>
        <strain evidence="3">Clonal line C1</strain>
    </source>
</reference>
<keyword evidence="4" id="KW-1185">Reference proteome</keyword>
<feature type="compositionally biased region" description="Acidic residues" evidence="1">
    <location>
        <begin position="620"/>
        <end position="635"/>
    </location>
</feature>
<dbReference type="InterPro" id="IPR011009">
    <property type="entry name" value="Kinase-like_dom_sf"/>
</dbReference>
<feature type="region of interest" description="Disordered" evidence="1">
    <location>
        <begin position="465"/>
        <end position="484"/>
    </location>
</feature>
<dbReference type="InterPro" id="IPR011989">
    <property type="entry name" value="ARM-like"/>
</dbReference>
<dbReference type="EMBL" id="QOIP01000010">
    <property type="protein sequence ID" value="RLU17330.1"/>
    <property type="molecule type" value="Genomic_DNA"/>
</dbReference>
<evidence type="ECO:0000256" key="1">
    <source>
        <dbReference type="SAM" id="MobiDB-lite"/>
    </source>
</evidence>
<dbReference type="Gene3D" id="1.10.510.10">
    <property type="entry name" value="Transferase(Phosphotransferase) domain 1"/>
    <property type="match status" value="1"/>
</dbReference>
<protein>
    <submittedName>
        <fullName evidence="2">Protein-associating with the carboxyl-terminal domain of ezrin</fullName>
    </submittedName>
</protein>
<dbReference type="SUPFAM" id="SSF48371">
    <property type="entry name" value="ARM repeat"/>
    <property type="match status" value="1"/>
</dbReference>
<evidence type="ECO:0000313" key="3">
    <source>
        <dbReference type="EMBL" id="RLU17330.1"/>
    </source>
</evidence>
<reference evidence="2 4" key="1">
    <citation type="journal article" date="2014" name="Curr. Biol.">
        <title>The genome of the clonal raider ant Cerapachys biroi.</title>
        <authorList>
            <person name="Oxley P.R."/>
            <person name="Ji L."/>
            <person name="Fetter-Pruneda I."/>
            <person name="McKenzie S.K."/>
            <person name="Li C."/>
            <person name="Hu H."/>
            <person name="Zhang G."/>
            <person name="Kronauer D.J."/>
        </authorList>
    </citation>
    <scope>NUCLEOTIDE SEQUENCE [LARGE SCALE GENOMIC DNA]</scope>
</reference>
<name>A0A026WWV8_OOCBI</name>
<sequence>MGNERSTLRGLEIEEKAVEVTDYWMHYDASIHDSSLQRLSIFISEPSLHFTAAFGRPSPLERAAKNFMLHRHPCILKYISSWNKGSKFFLATEEARPLIQVIEKQNILQICIGLHSILRALVFLHETALASHNNVCSSSIYVTAEGYWKLGGLECLCKFADATPVYYQRIKNYRYEKAISPNEDVADLLKSTNLTAIDSYAFGVLIEDILKNLQNTDEPPNLLEFREFCKQNLQNLDPCLRSTLRNVLQHSFFTHEFIKIHAFLEELPLKTELERGEFFTKLRQQLQMYPEAVVAEQLGRVLLSRMVLLDSTAQVKLLPFIFKPKDEKNDLGTSLFTVSTFKSILVPRLLQMFCIRDVSIRLLLLSHFNSFVHVFEKEELKNHILPELLVGIKDINDDVVCATLRALADIVPILGAAAVIGGNRGKLFADGRPKKIMARSKNDIKKALTFTQEMPVFVNIDDSNVHLSERPSPDGGEDKREKEFTFAEEECTWSDWETQESSVGNNNQCHVADVPTEATQAELQNGVDATAVPLPESSSSSSSLSSSSAVKTKYTKKLVISDITELDIKHSKAIKSPKEEFDFFTDMEPVIQKTQILHIPEVHSPKNIFDVKVLSTAPEEHDDNGWGEDLSDLSIDDAHELTEAQQATAP</sequence>
<dbReference type="OrthoDB" id="9942861at2759"/>
<dbReference type="Proteomes" id="UP000053097">
    <property type="component" value="Unassembled WGS sequence"/>
</dbReference>
<proteinExistence type="predicted"/>
<organism evidence="2 4">
    <name type="scientific">Ooceraea biroi</name>
    <name type="common">Clonal raider ant</name>
    <name type="synonym">Cerapachys biroi</name>
    <dbReference type="NCBI Taxonomy" id="2015173"/>
    <lineage>
        <taxon>Eukaryota</taxon>
        <taxon>Metazoa</taxon>
        <taxon>Ecdysozoa</taxon>
        <taxon>Arthropoda</taxon>
        <taxon>Hexapoda</taxon>
        <taxon>Insecta</taxon>
        <taxon>Pterygota</taxon>
        <taxon>Neoptera</taxon>
        <taxon>Endopterygota</taxon>
        <taxon>Hymenoptera</taxon>
        <taxon>Apocrita</taxon>
        <taxon>Aculeata</taxon>
        <taxon>Formicoidea</taxon>
        <taxon>Formicidae</taxon>
        <taxon>Dorylinae</taxon>
        <taxon>Ooceraea</taxon>
    </lineage>
</organism>
<dbReference type="AlphaFoldDB" id="A0A026WWV8"/>
<evidence type="ECO:0000313" key="5">
    <source>
        <dbReference type="Proteomes" id="UP000279307"/>
    </source>
</evidence>
<feature type="region of interest" description="Disordered" evidence="1">
    <location>
        <begin position="618"/>
        <end position="650"/>
    </location>
</feature>
<gene>
    <name evidence="3" type="ORF">DMN91_009563</name>
    <name evidence="2" type="ORF">X777_14586</name>
</gene>
<dbReference type="Gene3D" id="1.25.10.10">
    <property type="entry name" value="Leucine-rich Repeat Variant"/>
    <property type="match status" value="1"/>
</dbReference>
<dbReference type="PANTHER" id="PTHR12984">
    <property type="entry name" value="SCY1-RELATED S/T PROTEIN KINASE-LIKE"/>
    <property type="match status" value="1"/>
</dbReference>
<dbReference type="PANTHER" id="PTHR12984:SF15">
    <property type="entry name" value="PROTEIN-ASSOCIATING WITH THE CARBOXYL-TERMINAL DOMAIN OF EZRIN"/>
    <property type="match status" value="1"/>
</dbReference>
<accession>A0A026WWV8</accession>
<reference evidence="3 5" key="2">
    <citation type="journal article" date="2018" name="Genome Res.">
        <title>The genomic architecture and molecular evolution of ant odorant receptors.</title>
        <authorList>
            <person name="McKenzie S.K."/>
            <person name="Kronauer D.J.C."/>
        </authorList>
    </citation>
    <scope>NUCLEOTIDE SEQUENCE [LARGE SCALE GENOMIC DNA]</scope>
    <source>
        <strain evidence="3">Clonal line C1</strain>
    </source>
</reference>
<evidence type="ECO:0000313" key="4">
    <source>
        <dbReference type="Proteomes" id="UP000053097"/>
    </source>
</evidence>
<dbReference type="SUPFAM" id="SSF56112">
    <property type="entry name" value="Protein kinase-like (PK-like)"/>
    <property type="match status" value="1"/>
</dbReference>
<dbReference type="EMBL" id="KK107077">
    <property type="protein sequence ID" value="EZA60560.1"/>
    <property type="molecule type" value="Genomic_DNA"/>
</dbReference>
<evidence type="ECO:0000313" key="2">
    <source>
        <dbReference type="EMBL" id="EZA60560.1"/>
    </source>
</evidence>
<dbReference type="Proteomes" id="UP000279307">
    <property type="component" value="Chromosome 10"/>
</dbReference>
<dbReference type="OMA" id="SITPLMN"/>
<dbReference type="InterPro" id="IPR016024">
    <property type="entry name" value="ARM-type_fold"/>
</dbReference>
<dbReference type="InterPro" id="IPR051177">
    <property type="entry name" value="CIK-Related_Protein"/>
</dbReference>